<comment type="caution">
    <text evidence="1">The sequence shown here is derived from an EMBL/GenBank/DDBJ whole genome shotgun (WGS) entry which is preliminary data.</text>
</comment>
<evidence type="ECO:0000313" key="2">
    <source>
        <dbReference type="Proteomes" id="UP001631969"/>
    </source>
</evidence>
<keyword evidence="2" id="KW-1185">Reference proteome</keyword>
<accession>A0ACC7NXV3</accession>
<sequence length="114" mass="13301">MKVVDNKLVFTFTVGDRLGSGELIRGFNNRYKYYYAGHGTNEIRERIIETKNGQFLMLAGRNSLAVKHIRAHIEDEAYDVIIPEGEFYLTVTPIKKQSWISLQEWFCITKEIKK</sequence>
<dbReference type="EMBL" id="JBJURJ010000008">
    <property type="protein sequence ID" value="MFM9329325.1"/>
    <property type="molecule type" value="Genomic_DNA"/>
</dbReference>
<dbReference type="Proteomes" id="UP001631969">
    <property type="component" value="Unassembled WGS sequence"/>
</dbReference>
<reference evidence="1" key="1">
    <citation type="submission" date="2024-12" db="EMBL/GenBank/DDBJ databases">
        <authorList>
            <person name="Wu N."/>
        </authorList>
    </citation>
    <scope>NUCLEOTIDE SEQUENCE</scope>
    <source>
        <strain evidence="1">P15</strain>
    </source>
</reference>
<protein>
    <submittedName>
        <fullName evidence="1">Uncharacterized protein</fullName>
    </submittedName>
</protein>
<proteinExistence type="predicted"/>
<evidence type="ECO:0000313" key="1">
    <source>
        <dbReference type="EMBL" id="MFM9329325.1"/>
    </source>
</evidence>
<organism evidence="1 2">
    <name type="scientific">Paenibacillus mesotrionivorans</name>
    <dbReference type="NCBI Taxonomy" id="3160968"/>
    <lineage>
        <taxon>Bacteria</taxon>
        <taxon>Bacillati</taxon>
        <taxon>Bacillota</taxon>
        <taxon>Bacilli</taxon>
        <taxon>Bacillales</taxon>
        <taxon>Paenibacillaceae</taxon>
        <taxon>Paenibacillus</taxon>
    </lineage>
</organism>
<name>A0ACC7NXV3_9BACL</name>
<gene>
    <name evidence="1" type="ORF">ACI1P1_13605</name>
</gene>